<sequence>MSAHDILLKFAYSDATNADLRTFSVHQLSSTSPLQSEVLYKFYHPATGLANGMTTFYRKNAITPVLETAGQIEWLSEYNAIVHFGLDQAPIRQLRRAKKPNSKSRRFKACGCEYKWKRVGSGDDLYCVDARGKAVANWSQEKLHLRVATKAENILDRIVVTCLVNLWFLRLALDDVGIMYSIEGIDSE</sequence>
<protein>
    <recommendedName>
        <fullName evidence="1">DUF6593 domain-containing protein</fullName>
    </recommendedName>
</protein>
<reference evidence="2 3" key="1">
    <citation type="journal article" date="2019" name="Nat. Ecol. Evol.">
        <title>Megaphylogeny resolves global patterns of mushroom evolution.</title>
        <authorList>
            <person name="Varga T."/>
            <person name="Krizsan K."/>
            <person name="Foldi C."/>
            <person name="Dima B."/>
            <person name="Sanchez-Garcia M."/>
            <person name="Sanchez-Ramirez S."/>
            <person name="Szollosi G.J."/>
            <person name="Szarkandi J.G."/>
            <person name="Papp V."/>
            <person name="Albert L."/>
            <person name="Andreopoulos W."/>
            <person name="Angelini C."/>
            <person name="Antonin V."/>
            <person name="Barry K.W."/>
            <person name="Bougher N.L."/>
            <person name="Buchanan P."/>
            <person name="Buyck B."/>
            <person name="Bense V."/>
            <person name="Catcheside P."/>
            <person name="Chovatia M."/>
            <person name="Cooper J."/>
            <person name="Damon W."/>
            <person name="Desjardin D."/>
            <person name="Finy P."/>
            <person name="Geml J."/>
            <person name="Haridas S."/>
            <person name="Hughes K."/>
            <person name="Justo A."/>
            <person name="Karasinski D."/>
            <person name="Kautmanova I."/>
            <person name="Kiss B."/>
            <person name="Kocsube S."/>
            <person name="Kotiranta H."/>
            <person name="LaButti K.M."/>
            <person name="Lechner B.E."/>
            <person name="Liimatainen K."/>
            <person name="Lipzen A."/>
            <person name="Lukacs Z."/>
            <person name="Mihaltcheva S."/>
            <person name="Morgado L.N."/>
            <person name="Niskanen T."/>
            <person name="Noordeloos M.E."/>
            <person name="Ohm R.A."/>
            <person name="Ortiz-Santana B."/>
            <person name="Ovrebo C."/>
            <person name="Racz N."/>
            <person name="Riley R."/>
            <person name="Savchenko A."/>
            <person name="Shiryaev A."/>
            <person name="Soop K."/>
            <person name="Spirin V."/>
            <person name="Szebenyi C."/>
            <person name="Tomsovsky M."/>
            <person name="Tulloss R.E."/>
            <person name="Uehling J."/>
            <person name="Grigoriev I.V."/>
            <person name="Vagvolgyi C."/>
            <person name="Papp T."/>
            <person name="Martin F.M."/>
            <person name="Miettinen O."/>
            <person name="Hibbett D.S."/>
            <person name="Nagy L.G."/>
        </authorList>
    </citation>
    <scope>NUCLEOTIDE SEQUENCE [LARGE SCALE GENOMIC DNA]</scope>
    <source>
        <strain evidence="2 3">CBS 166.37</strain>
    </source>
</reference>
<proteinExistence type="predicted"/>
<evidence type="ECO:0000313" key="2">
    <source>
        <dbReference type="EMBL" id="TFK43350.1"/>
    </source>
</evidence>
<keyword evidence="3" id="KW-1185">Reference proteome</keyword>
<feature type="domain" description="DUF6593" evidence="1">
    <location>
        <begin position="35"/>
        <end position="164"/>
    </location>
</feature>
<gene>
    <name evidence="2" type="ORF">BDQ12DRAFT_709150</name>
</gene>
<organism evidence="2 3">
    <name type="scientific">Crucibulum laeve</name>
    <dbReference type="NCBI Taxonomy" id="68775"/>
    <lineage>
        <taxon>Eukaryota</taxon>
        <taxon>Fungi</taxon>
        <taxon>Dikarya</taxon>
        <taxon>Basidiomycota</taxon>
        <taxon>Agaricomycotina</taxon>
        <taxon>Agaricomycetes</taxon>
        <taxon>Agaricomycetidae</taxon>
        <taxon>Agaricales</taxon>
        <taxon>Agaricineae</taxon>
        <taxon>Nidulariaceae</taxon>
        <taxon>Crucibulum</taxon>
    </lineage>
</organism>
<dbReference type="Proteomes" id="UP000308652">
    <property type="component" value="Unassembled WGS sequence"/>
</dbReference>
<dbReference type="Pfam" id="PF20236">
    <property type="entry name" value="DUF6593"/>
    <property type="match status" value="1"/>
</dbReference>
<dbReference type="EMBL" id="ML213591">
    <property type="protein sequence ID" value="TFK43350.1"/>
    <property type="molecule type" value="Genomic_DNA"/>
</dbReference>
<accession>A0A5C3MDR2</accession>
<evidence type="ECO:0000313" key="3">
    <source>
        <dbReference type="Proteomes" id="UP000308652"/>
    </source>
</evidence>
<dbReference type="InterPro" id="IPR046528">
    <property type="entry name" value="DUF6593"/>
</dbReference>
<evidence type="ECO:0000259" key="1">
    <source>
        <dbReference type="Pfam" id="PF20236"/>
    </source>
</evidence>
<dbReference type="AlphaFoldDB" id="A0A5C3MDR2"/>
<name>A0A5C3MDR2_9AGAR</name>
<dbReference type="OrthoDB" id="3132420at2759"/>